<dbReference type="Pfam" id="PF20135">
    <property type="entry name" value="DUF6525"/>
    <property type="match status" value="1"/>
</dbReference>
<dbReference type="STRING" id="1156985.SAMN04488118_11065"/>
<protein>
    <submittedName>
        <fullName evidence="1">Uncharacterized protein</fullName>
    </submittedName>
</protein>
<dbReference type="AlphaFoldDB" id="A0A1G5R808"/>
<dbReference type="RefSeq" id="WP_269799329.1">
    <property type="nucleotide sequence ID" value="NZ_CANLDO010000009.1"/>
</dbReference>
<evidence type="ECO:0000313" key="2">
    <source>
        <dbReference type="Proteomes" id="UP000198767"/>
    </source>
</evidence>
<gene>
    <name evidence="1" type="ORF">SAMN04488118_11065</name>
</gene>
<name>A0A1G5R808_9RHOB</name>
<dbReference type="EMBL" id="FMWG01000010">
    <property type="protein sequence ID" value="SCZ70215.1"/>
    <property type="molecule type" value="Genomic_DNA"/>
</dbReference>
<sequence length="98" mass="11379">MSKNLNTSMKRRHSTLSEFDQLPRELRFWLTEAKLPWSARSVTRLWSKALRQTGGDRQAAVKFLSDVERRTLKKDAPKVWGTSYPISEKTEVSRATAR</sequence>
<proteinExistence type="predicted"/>
<dbReference type="InterPro" id="IPR045386">
    <property type="entry name" value="DUF6525"/>
</dbReference>
<accession>A0A1G5R808</accession>
<dbReference type="Proteomes" id="UP000198767">
    <property type="component" value="Unassembled WGS sequence"/>
</dbReference>
<evidence type="ECO:0000313" key="1">
    <source>
        <dbReference type="EMBL" id="SCZ70215.1"/>
    </source>
</evidence>
<organism evidence="1 2">
    <name type="scientific">Epibacterium ulvae</name>
    <dbReference type="NCBI Taxonomy" id="1156985"/>
    <lineage>
        <taxon>Bacteria</taxon>
        <taxon>Pseudomonadati</taxon>
        <taxon>Pseudomonadota</taxon>
        <taxon>Alphaproteobacteria</taxon>
        <taxon>Rhodobacterales</taxon>
        <taxon>Roseobacteraceae</taxon>
        <taxon>Epibacterium</taxon>
    </lineage>
</organism>
<keyword evidence="2" id="KW-1185">Reference proteome</keyword>
<reference evidence="1 2" key="1">
    <citation type="submission" date="2016-10" db="EMBL/GenBank/DDBJ databases">
        <authorList>
            <person name="de Groot N.N."/>
        </authorList>
    </citation>
    <scope>NUCLEOTIDE SEQUENCE [LARGE SCALE GENOMIC DNA]</scope>
    <source>
        <strain evidence="1 2">U95</strain>
    </source>
</reference>